<evidence type="ECO:0000313" key="2">
    <source>
        <dbReference type="Ensembl" id="ENSHHUP00000053670.1"/>
    </source>
</evidence>
<dbReference type="AlphaFoldDB" id="A0A4W5NWG1"/>
<dbReference type="InterPro" id="IPR019520">
    <property type="entry name" value="Ribosomal_mS23_met"/>
</dbReference>
<dbReference type="Proteomes" id="UP000314982">
    <property type="component" value="Unassembled WGS sequence"/>
</dbReference>
<dbReference type="Pfam" id="PF10484">
    <property type="entry name" value="MRP-S23"/>
    <property type="match status" value="1"/>
</dbReference>
<dbReference type="InterPro" id="IPR023611">
    <property type="entry name" value="mS23_dom_met"/>
</dbReference>
<reference evidence="3" key="1">
    <citation type="submission" date="2018-06" db="EMBL/GenBank/DDBJ databases">
        <title>Genome assembly of Danube salmon.</title>
        <authorList>
            <person name="Macqueen D.J."/>
            <person name="Gundappa M.K."/>
        </authorList>
    </citation>
    <scope>NUCLEOTIDE SEQUENCE [LARGE SCALE GENOMIC DNA]</scope>
</reference>
<dbReference type="STRING" id="62062.ENSHHUP00000053670"/>
<reference evidence="2" key="2">
    <citation type="submission" date="2025-08" db="UniProtKB">
        <authorList>
            <consortium name="Ensembl"/>
        </authorList>
    </citation>
    <scope>IDENTIFICATION</scope>
</reference>
<reference evidence="2" key="3">
    <citation type="submission" date="2025-09" db="UniProtKB">
        <authorList>
            <consortium name="Ensembl"/>
        </authorList>
    </citation>
    <scope>IDENTIFICATION</scope>
</reference>
<evidence type="ECO:0000313" key="3">
    <source>
        <dbReference type="Proteomes" id="UP000314982"/>
    </source>
</evidence>
<dbReference type="PANTHER" id="PTHR15925:SF2">
    <property type="entry name" value="SMALL RIBOSOMAL SUBUNIT PROTEIN MS23"/>
    <property type="match status" value="1"/>
</dbReference>
<accession>A0A4W5NWG1</accession>
<dbReference type="Ensembl" id="ENSHHUT00000055542.1">
    <property type="protein sequence ID" value="ENSHHUP00000053670.1"/>
    <property type="gene ID" value="ENSHHUG00000032219.1"/>
</dbReference>
<proteinExistence type="predicted"/>
<keyword evidence="3" id="KW-1185">Reference proteome</keyword>
<feature type="domain" description="Small ribosomal subunit protein mS23 conserved" evidence="1">
    <location>
        <begin position="47"/>
        <end position="96"/>
    </location>
</feature>
<dbReference type="GeneTree" id="ENSGT00940000171797"/>
<dbReference type="GO" id="GO:0005840">
    <property type="term" value="C:ribosome"/>
    <property type="evidence" value="ECO:0007669"/>
    <property type="project" value="InterPro"/>
</dbReference>
<organism evidence="2 3">
    <name type="scientific">Hucho hucho</name>
    <name type="common">huchen</name>
    <dbReference type="NCBI Taxonomy" id="62062"/>
    <lineage>
        <taxon>Eukaryota</taxon>
        <taxon>Metazoa</taxon>
        <taxon>Chordata</taxon>
        <taxon>Craniata</taxon>
        <taxon>Vertebrata</taxon>
        <taxon>Euteleostomi</taxon>
        <taxon>Actinopterygii</taxon>
        <taxon>Neopterygii</taxon>
        <taxon>Teleostei</taxon>
        <taxon>Protacanthopterygii</taxon>
        <taxon>Salmoniformes</taxon>
        <taxon>Salmonidae</taxon>
        <taxon>Salmoninae</taxon>
        <taxon>Hucho</taxon>
    </lineage>
</organism>
<dbReference type="PANTHER" id="PTHR15925">
    <property type="entry name" value="MITOCHONDRIAL RIBOSOMAL PROTEIN S23"/>
    <property type="match status" value="1"/>
</dbReference>
<evidence type="ECO:0000259" key="1">
    <source>
        <dbReference type="Pfam" id="PF10484"/>
    </source>
</evidence>
<dbReference type="GO" id="GO:0005739">
    <property type="term" value="C:mitochondrion"/>
    <property type="evidence" value="ECO:0007669"/>
    <property type="project" value="InterPro"/>
</dbReference>
<sequence>MAGIRDLMRSGVVKQSDKPIWTHFMPDHWPRCMGRKKRLSPDSLPGTGPRAFDLSKCSFVSTCQRFVEKYTEFERQKELEKQSLFEETGKALLAEGLVLRRKGIPAVAPETRDPVLGMKLTYMLAEQRQMKGLTSTPIH</sequence>
<name>A0A4W5NWG1_9TELE</name>
<protein>
    <recommendedName>
        <fullName evidence="1">Small ribosomal subunit protein mS23 conserved domain-containing protein</fullName>
    </recommendedName>
</protein>
<dbReference type="GO" id="GO:0006412">
    <property type="term" value="P:translation"/>
    <property type="evidence" value="ECO:0007669"/>
    <property type="project" value="InterPro"/>
</dbReference>
<dbReference type="GO" id="GO:0003735">
    <property type="term" value="F:structural constituent of ribosome"/>
    <property type="evidence" value="ECO:0007669"/>
    <property type="project" value="InterPro"/>
</dbReference>